<sequence length="65" mass="7563">MLVAGLREDGRIVYIIFMKEGENVPTMEKEASGDGKTIWFFLFQLMFYIPQPLASHQEMKHQAQD</sequence>
<gene>
    <name evidence="1" type="ORF">RHGRI_021201</name>
</gene>
<proteinExistence type="predicted"/>
<evidence type="ECO:0000313" key="1">
    <source>
        <dbReference type="EMBL" id="KAG5541277.1"/>
    </source>
</evidence>
<organism evidence="1 2">
    <name type="scientific">Rhododendron griersonianum</name>
    <dbReference type="NCBI Taxonomy" id="479676"/>
    <lineage>
        <taxon>Eukaryota</taxon>
        <taxon>Viridiplantae</taxon>
        <taxon>Streptophyta</taxon>
        <taxon>Embryophyta</taxon>
        <taxon>Tracheophyta</taxon>
        <taxon>Spermatophyta</taxon>
        <taxon>Magnoliopsida</taxon>
        <taxon>eudicotyledons</taxon>
        <taxon>Gunneridae</taxon>
        <taxon>Pentapetalae</taxon>
        <taxon>asterids</taxon>
        <taxon>Ericales</taxon>
        <taxon>Ericaceae</taxon>
        <taxon>Ericoideae</taxon>
        <taxon>Rhodoreae</taxon>
        <taxon>Rhododendron</taxon>
    </lineage>
</organism>
<dbReference type="AlphaFoldDB" id="A0AAV6JN98"/>
<keyword evidence="2" id="KW-1185">Reference proteome</keyword>
<accession>A0AAV6JN98</accession>
<evidence type="ECO:0000313" key="2">
    <source>
        <dbReference type="Proteomes" id="UP000823749"/>
    </source>
</evidence>
<name>A0AAV6JN98_9ERIC</name>
<dbReference type="EMBL" id="JACTNZ010000007">
    <property type="protein sequence ID" value="KAG5541277.1"/>
    <property type="molecule type" value="Genomic_DNA"/>
</dbReference>
<comment type="caution">
    <text evidence="1">The sequence shown here is derived from an EMBL/GenBank/DDBJ whole genome shotgun (WGS) entry which is preliminary data.</text>
</comment>
<dbReference type="Proteomes" id="UP000823749">
    <property type="component" value="Chromosome 7"/>
</dbReference>
<protein>
    <submittedName>
        <fullName evidence="1">Uncharacterized protein</fullName>
    </submittedName>
</protein>
<reference evidence="1" key="1">
    <citation type="submission" date="2020-08" db="EMBL/GenBank/DDBJ databases">
        <title>Plant Genome Project.</title>
        <authorList>
            <person name="Zhang R.-G."/>
        </authorList>
    </citation>
    <scope>NUCLEOTIDE SEQUENCE</scope>
    <source>
        <strain evidence="1">WSP0</strain>
        <tissue evidence="1">Leaf</tissue>
    </source>
</reference>